<name>A0A0B2SDX8_GLYSO</name>
<gene>
    <name evidence="1" type="ORF">glysoja_031435</name>
</gene>
<accession>A0A0B2SDX8</accession>
<proteinExistence type="predicted"/>
<reference evidence="1" key="1">
    <citation type="submission" date="2014-07" db="EMBL/GenBank/DDBJ databases">
        <title>Identification of a novel salt tolerance gene in wild soybean by whole-genome sequencing.</title>
        <authorList>
            <person name="Lam H.-M."/>
            <person name="Qi X."/>
            <person name="Li M.-W."/>
            <person name="Liu X."/>
            <person name="Xie M."/>
            <person name="Ni M."/>
            <person name="Xu X."/>
        </authorList>
    </citation>
    <scope>NUCLEOTIDE SEQUENCE [LARGE SCALE GENOMIC DNA]</scope>
    <source>
        <tissue evidence="1">Root</tissue>
    </source>
</reference>
<sequence>MQYVKQSLDTFITWPTQLVKLVSHEDSVITPNKLVTLVRRSNNVATNDPLCRLIRSLYDIYDKPIELLFDGTKFGIPDVDGFIFLTYVDVNEIISSLWMSGVQAWVMVPCMDSLSLSPYTMQKIDVVNVNNTLKHGLRNPNQRST</sequence>
<dbReference type="EMBL" id="KN644414">
    <property type="protein sequence ID" value="KHN42499.1"/>
    <property type="molecule type" value="Genomic_DNA"/>
</dbReference>
<organism evidence="1">
    <name type="scientific">Glycine soja</name>
    <name type="common">Wild soybean</name>
    <dbReference type="NCBI Taxonomy" id="3848"/>
    <lineage>
        <taxon>Eukaryota</taxon>
        <taxon>Viridiplantae</taxon>
        <taxon>Streptophyta</taxon>
        <taxon>Embryophyta</taxon>
        <taxon>Tracheophyta</taxon>
        <taxon>Spermatophyta</taxon>
        <taxon>Magnoliopsida</taxon>
        <taxon>eudicotyledons</taxon>
        <taxon>Gunneridae</taxon>
        <taxon>Pentapetalae</taxon>
        <taxon>rosids</taxon>
        <taxon>fabids</taxon>
        <taxon>Fabales</taxon>
        <taxon>Fabaceae</taxon>
        <taxon>Papilionoideae</taxon>
        <taxon>50 kb inversion clade</taxon>
        <taxon>NPAAA clade</taxon>
        <taxon>indigoferoid/millettioid clade</taxon>
        <taxon>Phaseoleae</taxon>
        <taxon>Glycine</taxon>
        <taxon>Glycine subgen. Soja</taxon>
    </lineage>
</organism>
<protein>
    <submittedName>
        <fullName evidence="1">Uncharacterized protein</fullName>
    </submittedName>
</protein>
<evidence type="ECO:0000313" key="1">
    <source>
        <dbReference type="EMBL" id="KHN42499.1"/>
    </source>
</evidence>
<dbReference type="Proteomes" id="UP000053555">
    <property type="component" value="Unassembled WGS sequence"/>
</dbReference>
<dbReference type="AlphaFoldDB" id="A0A0B2SDX8"/>